<evidence type="ECO:0000256" key="2">
    <source>
        <dbReference type="ARBA" id="ARBA00022676"/>
    </source>
</evidence>
<sequence length="307" mass="34562">MTRLIAVLVTRNRAQSLMAVLDALGNQTRRPDLTVVIDNASTDDTSQRLMARAASDPSLHPIRLDRNAGGAGGFAEGIRTACALGADLLWLSDDDAIPRPDTIATLIDALHRFEQTHARRPPFACSRVLWTDGTLCEMNTPRPVWDWPRFLTATDGVALVDSCSFVSALVPRWAVERHGLPIAEYFIWFDDAEYTRRLSADHPGLYVPASVIRHDIPLNRGVNFGRVTADDLWKFRFGARNQASFHLHREGWGSYVLFLDHVERQMRRGEVPLRLRWPIWRSLIAALTFNPKIRYLSGATTNPGQKT</sequence>
<dbReference type="PANTHER" id="PTHR43179:SF12">
    <property type="entry name" value="GALACTOFURANOSYLTRANSFERASE GLFT2"/>
    <property type="match status" value="1"/>
</dbReference>
<dbReference type="EC" id="2.4.-.-" evidence="5"/>
<dbReference type="Pfam" id="PF00535">
    <property type="entry name" value="Glycos_transf_2"/>
    <property type="match status" value="1"/>
</dbReference>
<dbReference type="Gene3D" id="3.90.550.10">
    <property type="entry name" value="Spore Coat Polysaccharide Biosynthesis Protein SpsA, Chain A"/>
    <property type="match status" value="1"/>
</dbReference>
<comment type="similarity">
    <text evidence="1">Belongs to the glycosyltransferase 2 family.</text>
</comment>
<feature type="domain" description="Glycosyltransferase 2-like" evidence="4">
    <location>
        <begin position="7"/>
        <end position="112"/>
    </location>
</feature>
<dbReference type="PANTHER" id="PTHR43179">
    <property type="entry name" value="RHAMNOSYLTRANSFERASE WBBL"/>
    <property type="match status" value="1"/>
</dbReference>
<evidence type="ECO:0000259" key="4">
    <source>
        <dbReference type="Pfam" id="PF00535"/>
    </source>
</evidence>
<evidence type="ECO:0000313" key="5">
    <source>
        <dbReference type="EMBL" id="WGV15858.1"/>
    </source>
</evidence>
<evidence type="ECO:0000313" key="6">
    <source>
        <dbReference type="Proteomes" id="UP001230978"/>
    </source>
</evidence>
<evidence type="ECO:0000256" key="1">
    <source>
        <dbReference type="ARBA" id="ARBA00006739"/>
    </source>
</evidence>
<dbReference type="RefSeq" id="WP_281465633.1">
    <property type="nucleotide sequence ID" value="NZ_CP124535.1"/>
</dbReference>
<keyword evidence="3 5" id="KW-0808">Transferase</keyword>
<dbReference type="GO" id="GO:0016757">
    <property type="term" value="F:glycosyltransferase activity"/>
    <property type="evidence" value="ECO:0007669"/>
    <property type="project" value="UniProtKB-KW"/>
</dbReference>
<evidence type="ECO:0000256" key="3">
    <source>
        <dbReference type="ARBA" id="ARBA00022679"/>
    </source>
</evidence>
<accession>A0ABY8Q5C9</accession>
<organism evidence="5 6">
    <name type="scientific">Fuscovulum ytuae</name>
    <dbReference type="NCBI Taxonomy" id="3042299"/>
    <lineage>
        <taxon>Bacteria</taxon>
        <taxon>Pseudomonadati</taxon>
        <taxon>Pseudomonadota</taxon>
        <taxon>Alphaproteobacteria</taxon>
        <taxon>Rhodobacterales</taxon>
        <taxon>Paracoccaceae</taxon>
        <taxon>Fuscovulum</taxon>
    </lineage>
</organism>
<keyword evidence="2 5" id="KW-0328">Glycosyltransferase</keyword>
<gene>
    <name evidence="5" type="ORF">QF092_16650</name>
</gene>
<dbReference type="Proteomes" id="UP001230978">
    <property type="component" value="Chromosome"/>
</dbReference>
<name>A0ABY8Q5C9_9RHOB</name>
<reference evidence="5 6" key="1">
    <citation type="submission" date="2023-04" db="EMBL/GenBank/DDBJ databases">
        <title>YMD61, complete Genome.</title>
        <authorList>
            <person name="Zhang J."/>
        </authorList>
    </citation>
    <scope>NUCLEOTIDE SEQUENCE [LARGE SCALE GENOMIC DNA]</scope>
    <source>
        <strain evidence="5 6">YMD61</strain>
    </source>
</reference>
<dbReference type="InterPro" id="IPR029044">
    <property type="entry name" value="Nucleotide-diphossugar_trans"/>
</dbReference>
<protein>
    <submittedName>
        <fullName evidence="5">Glycosyltransferase</fullName>
        <ecNumber evidence="5">2.4.-.-</ecNumber>
    </submittedName>
</protein>
<dbReference type="EMBL" id="CP124535">
    <property type="protein sequence ID" value="WGV15858.1"/>
    <property type="molecule type" value="Genomic_DNA"/>
</dbReference>
<keyword evidence="6" id="KW-1185">Reference proteome</keyword>
<dbReference type="SUPFAM" id="SSF53448">
    <property type="entry name" value="Nucleotide-diphospho-sugar transferases"/>
    <property type="match status" value="1"/>
</dbReference>
<dbReference type="InterPro" id="IPR001173">
    <property type="entry name" value="Glyco_trans_2-like"/>
</dbReference>
<proteinExistence type="inferred from homology"/>